<dbReference type="InterPro" id="IPR051230">
    <property type="entry name" value="APP-Binding"/>
</dbReference>
<protein>
    <recommendedName>
        <fullName evidence="2">PDZ domain-containing protein</fullName>
    </recommendedName>
</protein>
<dbReference type="OrthoDB" id="10059177at2759"/>
<proteinExistence type="predicted"/>
<dbReference type="AlphaFoldDB" id="A0A6H5GDM6"/>
<dbReference type="InterPro" id="IPR036034">
    <property type="entry name" value="PDZ_sf"/>
</dbReference>
<evidence type="ECO:0000256" key="1">
    <source>
        <dbReference type="ARBA" id="ARBA00022737"/>
    </source>
</evidence>
<dbReference type="Gene3D" id="2.30.42.10">
    <property type="match status" value="1"/>
</dbReference>
<feature type="domain" description="PDZ" evidence="2">
    <location>
        <begin position="36"/>
        <end position="111"/>
    </location>
</feature>
<dbReference type="GO" id="GO:0005886">
    <property type="term" value="C:plasma membrane"/>
    <property type="evidence" value="ECO:0007669"/>
    <property type="project" value="TreeGrafter"/>
</dbReference>
<gene>
    <name evidence="3" type="ORF">NTEN_LOCUS6086</name>
</gene>
<keyword evidence="1" id="KW-0677">Repeat</keyword>
<evidence type="ECO:0000259" key="2">
    <source>
        <dbReference type="PROSITE" id="PS50106"/>
    </source>
</evidence>
<dbReference type="Proteomes" id="UP000479000">
    <property type="component" value="Unassembled WGS sequence"/>
</dbReference>
<dbReference type="EMBL" id="CADCXU010009063">
    <property type="protein sequence ID" value="CAA9999854.1"/>
    <property type="molecule type" value="Genomic_DNA"/>
</dbReference>
<sequence>MVKKKFVRLRLAIVHCHVNQIVNEVTCKQIRPFERTVTLHKDSAGYVGFQFKKGEVISLVKDSSASRNGLLTQHQLLEIDGRNVVGLRDKEITSIIENAESPLTITIMPIQIFEQITNK</sequence>
<accession>A0A6H5GDM6</accession>
<dbReference type="GO" id="GO:0005737">
    <property type="term" value="C:cytoplasm"/>
    <property type="evidence" value="ECO:0007669"/>
    <property type="project" value="TreeGrafter"/>
</dbReference>
<dbReference type="SMART" id="SM00228">
    <property type="entry name" value="PDZ"/>
    <property type="match status" value="1"/>
</dbReference>
<dbReference type="PROSITE" id="PS50106">
    <property type="entry name" value="PDZ"/>
    <property type="match status" value="1"/>
</dbReference>
<dbReference type="PANTHER" id="PTHR12345">
    <property type="entry name" value="SYNTENIN RELATED"/>
    <property type="match status" value="1"/>
</dbReference>
<reference evidence="3 4" key="1">
    <citation type="submission" date="2020-02" db="EMBL/GenBank/DDBJ databases">
        <authorList>
            <person name="Ferguson B K."/>
        </authorList>
    </citation>
    <scope>NUCLEOTIDE SEQUENCE [LARGE SCALE GENOMIC DNA]</scope>
</reference>
<name>A0A6H5GDM6_9HEMI</name>
<evidence type="ECO:0000313" key="4">
    <source>
        <dbReference type="Proteomes" id="UP000479000"/>
    </source>
</evidence>
<dbReference type="InterPro" id="IPR001478">
    <property type="entry name" value="PDZ"/>
</dbReference>
<dbReference type="Pfam" id="PF00595">
    <property type="entry name" value="PDZ"/>
    <property type="match status" value="1"/>
</dbReference>
<dbReference type="SUPFAM" id="SSF50156">
    <property type="entry name" value="PDZ domain-like"/>
    <property type="match status" value="1"/>
</dbReference>
<dbReference type="PANTHER" id="PTHR12345:SF3">
    <property type="entry name" value="PDZ DOMAIN-CONTAINING PROTEIN"/>
    <property type="match status" value="1"/>
</dbReference>
<evidence type="ECO:0000313" key="3">
    <source>
        <dbReference type="EMBL" id="CAA9999854.1"/>
    </source>
</evidence>
<keyword evidence="4" id="KW-1185">Reference proteome</keyword>
<organism evidence="3 4">
    <name type="scientific">Nesidiocoris tenuis</name>
    <dbReference type="NCBI Taxonomy" id="355587"/>
    <lineage>
        <taxon>Eukaryota</taxon>
        <taxon>Metazoa</taxon>
        <taxon>Ecdysozoa</taxon>
        <taxon>Arthropoda</taxon>
        <taxon>Hexapoda</taxon>
        <taxon>Insecta</taxon>
        <taxon>Pterygota</taxon>
        <taxon>Neoptera</taxon>
        <taxon>Paraneoptera</taxon>
        <taxon>Hemiptera</taxon>
        <taxon>Heteroptera</taxon>
        <taxon>Panheteroptera</taxon>
        <taxon>Cimicomorpha</taxon>
        <taxon>Miridae</taxon>
        <taxon>Dicyphina</taxon>
        <taxon>Nesidiocoris</taxon>
    </lineage>
</organism>
<dbReference type="FunFam" id="2.30.42.10:FF:000043">
    <property type="entry name" value="Syntenin-1 isoform X1"/>
    <property type="match status" value="1"/>
</dbReference>